<keyword evidence="1" id="KW-0472">Membrane</keyword>
<accession>A0ABP7XHB1</accession>
<dbReference type="Proteomes" id="UP001501495">
    <property type="component" value="Unassembled WGS sequence"/>
</dbReference>
<evidence type="ECO:0000256" key="1">
    <source>
        <dbReference type="SAM" id="Phobius"/>
    </source>
</evidence>
<dbReference type="EMBL" id="BAAAZH010000012">
    <property type="protein sequence ID" value="GAA4116594.1"/>
    <property type="molecule type" value="Genomic_DNA"/>
</dbReference>
<dbReference type="PANTHER" id="PTHR34473:SF3">
    <property type="entry name" value="TRANSMEMBRANE PROTEIN-RELATED"/>
    <property type="match status" value="1"/>
</dbReference>
<organism evidence="3 4">
    <name type="scientific">Nocardioides fonticola</name>
    <dbReference type="NCBI Taxonomy" id="450363"/>
    <lineage>
        <taxon>Bacteria</taxon>
        <taxon>Bacillati</taxon>
        <taxon>Actinomycetota</taxon>
        <taxon>Actinomycetes</taxon>
        <taxon>Propionibacteriales</taxon>
        <taxon>Nocardioidaceae</taxon>
        <taxon>Nocardioides</taxon>
    </lineage>
</organism>
<proteinExistence type="predicted"/>
<feature type="transmembrane region" description="Helical" evidence="1">
    <location>
        <begin position="57"/>
        <end position="76"/>
    </location>
</feature>
<dbReference type="RefSeq" id="WP_344732825.1">
    <property type="nucleotide sequence ID" value="NZ_BAAAZH010000012.1"/>
</dbReference>
<evidence type="ECO:0000313" key="3">
    <source>
        <dbReference type="EMBL" id="GAA4116594.1"/>
    </source>
</evidence>
<dbReference type="PANTHER" id="PTHR34473">
    <property type="entry name" value="UPF0699 TRANSMEMBRANE PROTEIN YDBS"/>
    <property type="match status" value="1"/>
</dbReference>
<keyword evidence="4" id="KW-1185">Reference proteome</keyword>
<sequence length="171" mass="18573">MTASPTPHPSDAVALREPTRLVSPRAKQQWRVQLLVTAIVPASGAVAAWLWPGGDTWPVLAAGAVAVLLIAGAFIVPQVRYRIHRWEVADDAIATRRGLLRIEDRIAPLSRVQTIDSRQSFLQRLFRVRSLVVTTASAAGPIMIDGLDAEEAQRLVAELTAITARERGDAT</sequence>
<reference evidence="4" key="1">
    <citation type="journal article" date="2019" name="Int. J. Syst. Evol. Microbiol.">
        <title>The Global Catalogue of Microorganisms (GCM) 10K type strain sequencing project: providing services to taxonomists for standard genome sequencing and annotation.</title>
        <authorList>
            <consortium name="The Broad Institute Genomics Platform"/>
            <consortium name="The Broad Institute Genome Sequencing Center for Infectious Disease"/>
            <person name="Wu L."/>
            <person name="Ma J."/>
        </authorList>
    </citation>
    <scope>NUCLEOTIDE SEQUENCE [LARGE SCALE GENOMIC DNA]</scope>
    <source>
        <strain evidence="4">JCM 16703</strain>
    </source>
</reference>
<feature type="transmembrane region" description="Helical" evidence="1">
    <location>
        <begin position="30"/>
        <end position="51"/>
    </location>
</feature>
<name>A0ABP7XHB1_9ACTN</name>
<gene>
    <name evidence="3" type="ORF">GCM10022215_16370</name>
</gene>
<dbReference type="Pfam" id="PF03703">
    <property type="entry name" value="bPH_2"/>
    <property type="match status" value="1"/>
</dbReference>
<keyword evidence="1" id="KW-0812">Transmembrane</keyword>
<keyword evidence="1" id="KW-1133">Transmembrane helix</keyword>
<dbReference type="InterPro" id="IPR005182">
    <property type="entry name" value="YdbS-like_PH"/>
</dbReference>
<protein>
    <submittedName>
        <fullName evidence="3">PH domain-containing protein</fullName>
    </submittedName>
</protein>
<comment type="caution">
    <text evidence="3">The sequence shown here is derived from an EMBL/GenBank/DDBJ whole genome shotgun (WGS) entry which is preliminary data.</text>
</comment>
<feature type="domain" description="YdbS-like PH" evidence="2">
    <location>
        <begin position="81"/>
        <end position="157"/>
    </location>
</feature>
<evidence type="ECO:0000313" key="4">
    <source>
        <dbReference type="Proteomes" id="UP001501495"/>
    </source>
</evidence>
<evidence type="ECO:0000259" key="2">
    <source>
        <dbReference type="Pfam" id="PF03703"/>
    </source>
</evidence>